<dbReference type="Proteomes" id="UP000613840">
    <property type="component" value="Unassembled WGS sequence"/>
</dbReference>
<gene>
    <name evidence="1" type="ORF">GCM10011575_00490</name>
</gene>
<evidence type="ECO:0000313" key="2">
    <source>
        <dbReference type="Proteomes" id="UP000613840"/>
    </source>
</evidence>
<comment type="caution">
    <text evidence="1">The sequence shown here is derived from an EMBL/GenBank/DDBJ whole genome shotgun (WGS) entry which is preliminary data.</text>
</comment>
<accession>A0A917W0H0</accession>
<name>A0A917W0H0_9ACTN</name>
<dbReference type="EMBL" id="BMMZ01000001">
    <property type="protein sequence ID" value="GGL46443.1"/>
    <property type="molecule type" value="Genomic_DNA"/>
</dbReference>
<reference evidence="1" key="1">
    <citation type="journal article" date="2014" name="Int. J. Syst. Evol. Microbiol.">
        <title>Complete genome sequence of Corynebacterium casei LMG S-19264T (=DSM 44701T), isolated from a smear-ripened cheese.</title>
        <authorList>
            <consortium name="US DOE Joint Genome Institute (JGI-PGF)"/>
            <person name="Walter F."/>
            <person name="Albersmeier A."/>
            <person name="Kalinowski J."/>
            <person name="Ruckert C."/>
        </authorList>
    </citation>
    <scope>NUCLEOTIDE SEQUENCE</scope>
    <source>
        <strain evidence="1">CGMCC 4.7306</strain>
    </source>
</reference>
<dbReference type="AlphaFoldDB" id="A0A917W0H0"/>
<protein>
    <submittedName>
        <fullName evidence="1">Uncharacterized protein</fullName>
    </submittedName>
</protein>
<reference evidence="1" key="2">
    <citation type="submission" date="2020-09" db="EMBL/GenBank/DDBJ databases">
        <authorList>
            <person name="Sun Q."/>
            <person name="Zhou Y."/>
        </authorList>
    </citation>
    <scope>NUCLEOTIDE SEQUENCE</scope>
    <source>
        <strain evidence="1">CGMCC 4.7306</strain>
    </source>
</reference>
<keyword evidence="2" id="KW-1185">Reference proteome</keyword>
<dbReference type="RefSeq" id="WP_229669574.1">
    <property type="nucleotide sequence ID" value="NZ_BMMZ01000001.1"/>
</dbReference>
<sequence length="202" mass="22649">MPTQQKAVTRSAPVRGTLYHLLPSTTRGSRLLPLRQLQHAYPDLYARHVAKYRGREQDLDEPIPALNCTWADVVFFAPLHPGPLFDALRRSGHDVRDIEPATIDASALDPSRCIIRLMRHGRNGHWPDPADEHDYLPMTTATLRAVNQVSVAAVRRLEALGPTDPWLTWVDVPHILHRGPVALDLFISRPQDHHARATSDAG</sequence>
<evidence type="ECO:0000313" key="1">
    <source>
        <dbReference type="EMBL" id="GGL46443.1"/>
    </source>
</evidence>
<proteinExistence type="predicted"/>
<organism evidence="1 2">
    <name type="scientific">Microlunatus endophyticus</name>
    <dbReference type="NCBI Taxonomy" id="1716077"/>
    <lineage>
        <taxon>Bacteria</taxon>
        <taxon>Bacillati</taxon>
        <taxon>Actinomycetota</taxon>
        <taxon>Actinomycetes</taxon>
        <taxon>Propionibacteriales</taxon>
        <taxon>Propionibacteriaceae</taxon>
        <taxon>Microlunatus</taxon>
    </lineage>
</organism>